<dbReference type="InterPro" id="IPR023578">
    <property type="entry name" value="Ras_GEF_dom_sf"/>
</dbReference>
<feature type="compositionally biased region" description="Basic residues" evidence="4">
    <location>
        <begin position="114"/>
        <end position="144"/>
    </location>
</feature>
<feature type="compositionally biased region" description="Basic residues" evidence="4">
    <location>
        <begin position="220"/>
        <end position="243"/>
    </location>
</feature>
<organism evidence="8 9">
    <name type="scientific">Anaeramoeba flamelloides</name>
    <dbReference type="NCBI Taxonomy" id="1746091"/>
    <lineage>
        <taxon>Eukaryota</taxon>
        <taxon>Metamonada</taxon>
        <taxon>Anaeramoebidae</taxon>
        <taxon>Anaeramoeba</taxon>
    </lineage>
</organism>
<dbReference type="Gene3D" id="1.10.840.10">
    <property type="entry name" value="Ras guanine-nucleotide exchange factors catalytic domain"/>
    <property type="match status" value="1"/>
</dbReference>
<dbReference type="SMART" id="SM00229">
    <property type="entry name" value="RasGEFN"/>
    <property type="match status" value="1"/>
</dbReference>
<dbReference type="GO" id="GO:0007265">
    <property type="term" value="P:Ras protein signal transduction"/>
    <property type="evidence" value="ECO:0007669"/>
    <property type="project" value="TreeGrafter"/>
</dbReference>
<dbReference type="PROSITE" id="PS50212">
    <property type="entry name" value="RASGEF_NTER"/>
    <property type="match status" value="1"/>
</dbReference>
<feature type="region of interest" description="Disordered" evidence="4">
    <location>
        <begin position="107"/>
        <end position="164"/>
    </location>
</feature>
<dbReference type="PROSITE" id="PS00720">
    <property type="entry name" value="RASGEF"/>
    <property type="match status" value="1"/>
</dbReference>
<dbReference type="InterPro" id="IPR019804">
    <property type="entry name" value="Ras_G-nucl-exch_fac_CS"/>
</dbReference>
<name>A0AAV7ZJH4_9EUKA</name>
<evidence type="ECO:0000256" key="1">
    <source>
        <dbReference type="ARBA" id="ARBA00022658"/>
    </source>
</evidence>
<dbReference type="GO" id="GO:0005886">
    <property type="term" value="C:plasma membrane"/>
    <property type="evidence" value="ECO:0007669"/>
    <property type="project" value="TreeGrafter"/>
</dbReference>
<comment type="caution">
    <text evidence="8">The sequence shown here is derived from an EMBL/GenBank/DDBJ whole genome shotgun (WGS) entry which is preliminary data.</text>
</comment>
<dbReference type="EMBL" id="JANTQA010000029">
    <property type="protein sequence ID" value="KAJ3441395.1"/>
    <property type="molecule type" value="Genomic_DNA"/>
</dbReference>
<dbReference type="Gene3D" id="1.20.870.10">
    <property type="entry name" value="Son of sevenless (SoS) protein Chain: S domain 1"/>
    <property type="match status" value="1"/>
</dbReference>
<accession>A0AAV7ZJH4</accession>
<dbReference type="InterPro" id="IPR000938">
    <property type="entry name" value="CAP-Gly_domain"/>
</dbReference>
<feature type="domain" description="Ras-GEF" evidence="5">
    <location>
        <begin position="868"/>
        <end position="1099"/>
    </location>
</feature>
<dbReference type="InterPro" id="IPR008937">
    <property type="entry name" value="Ras-like_GEF"/>
</dbReference>
<evidence type="ECO:0000259" key="5">
    <source>
        <dbReference type="PROSITE" id="PS50009"/>
    </source>
</evidence>
<evidence type="ECO:0000256" key="3">
    <source>
        <dbReference type="SAM" id="Coils"/>
    </source>
</evidence>
<feature type="coiled-coil region" evidence="3">
    <location>
        <begin position="319"/>
        <end position="349"/>
    </location>
</feature>
<dbReference type="Pfam" id="PF01302">
    <property type="entry name" value="CAP_GLY"/>
    <property type="match status" value="1"/>
</dbReference>
<dbReference type="PANTHER" id="PTHR23113:SF366">
    <property type="entry name" value="RAS GUANINE NUCLEOTIDE EXCHANGE FACTOR R"/>
    <property type="match status" value="1"/>
</dbReference>
<dbReference type="GO" id="GO:0005085">
    <property type="term" value="F:guanyl-nucleotide exchange factor activity"/>
    <property type="evidence" value="ECO:0007669"/>
    <property type="project" value="UniProtKB-KW"/>
</dbReference>
<feature type="coiled-coil region" evidence="3">
    <location>
        <begin position="422"/>
        <end position="484"/>
    </location>
</feature>
<dbReference type="InterPro" id="IPR036859">
    <property type="entry name" value="CAP-Gly_dom_sf"/>
</dbReference>
<dbReference type="InterPro" id="IPR000651">
    <property type="entry name" value="Ras-like_Gua-exchang_fac_N"/>
</dbReference>
<gene>
    <name evidence="8" type="ORF">M0812_13405</name>
</gene>
<feature type="region of interest" description="Disordered" evidence="4">
    <location>
        <begin position="219"/>
        <end position="248"/>
    </location>
</feature>
<dbReference type="Proteomes" id="UP001146793">
    <property type="component" value="Unassembled WGS sequence"/>
</dbReference>
<dbReference type="Gene3D" id="2.30.30.190">
    <property type="entry name" value="CAP Gly-rich-like domain"/>
    <property type="match status" value="1"/>
</dbReference>
<sequence length="1100" mass="129842">MNSFEIGNRIIYEDHLGTIKFIGSTTLSEQTWYGIELEEKVGENNGTIRGIKYFEGKEGYCKFVLGEDIISLSAPKTPRKKKNNKLKRKSRSFKTLNYKHKDFTTSSLSDLNLHKKKKKKRSKSKNKSKSKSKSKSKNKNKNRNQNRVNLRNARTPPMKKTISSTSIEQEFVRVSPVLKNFQKNRLVNVMRRSRSVNRDSTTPKNENQWQPVLVAELQSKKKKTRSLKKTFKKSKKSHKKKTKPNQNNKYFEEIQAKYSKKSISSIENALKKISLETEKKLKIKKELQKEFSYCSQELLNLKCRDTNEKELSEKELSEIEKDHKEEVELEKLLEEIEQLKDQEKKADLGEKKINQQIMQFHKFLSSVGNPELSDRLIKKQKEVMKATYFYQELIDRKLLLTKEIQQTKSLINQSKRSHRIEMDDLKKILIILQTEIKKAKERKKHFGSMETQSKINVNQLLEKLESLNNKKNIIKRRKLDLEIDKDKFSSKMDIVLEYRDKIDRNDWTTKLITRNPEIKDLRERIDPLRRAIAFAQYYGSSKVQLNKHLTKQIINQLIMQHLEFENRKECRKIIEKTTFTIYNNIQLRDSRLSTLFRISLREIENLWDILMTNNSKLNLTLEEKNNILETKVDEMGLEMFIDKNDVNIWEEPPDNPNNIVFKENDNHKITNNIKNNVINSSFMNKDIKGEQNEMMNNDQANLGETEKEREKPFETLHCANINKLIEKLTDKKTEVQYRDAFLMTYQSFMKPGYLFAKLKERYNVPHLKMEDWIIFKDTIQIRVISVLNSWIKLCWADIDEKLLFRIVEFINNTIVTERNASSKKLLKLIDDMKEQKQMTSSSTFKGQIPEAIVPKNLFSPNFTLLDVCEEEFARQYTLYICELFQKIKPSELVTEAWQKKALKSKATNVLALINKFNELSGFIATIIVTPNSVKERAKMYSKFLKIGRHLLDIQNYDSLMSIVAGYMHSGVKRLKLTISEVPKNIIKYFHEFKSILSHEKGYRTFRELLDRKEPPLIPYLGMFLTDITFISTGSPDKVNGLINFTKRKLLYNVVSKIQEYQRVSYKFFPIHQIQVLFRKKLYSIGEKELYHLSLKREPRN</sequence>
<dbReference type="PROSITE" id="PS50009">
    <property type="entry name" value="RASGEF_CAT"/>
    <property type="match status" value="1"/>
</dbReference>
<reference evidence="8" key="1">
    <citation type="submission" date="2022-08" db="EMBL/GenBank/DDBJ databases">
        <title>Novel sulphate-reducing endosymbionts in the free-living metamonad Anaeramoeba.</title>
        <authorList>
            <person name="Jerlstrom-Hultqvist J."/>
            <person name="Cepicka I."/>
            <person name="Gallot-Lavallee L."/>
            <person name="Salas-Leiva D."/>
            <person name="Curtis B.A."/>
            <person name="Zahonova K."/>
            <person name="Pipaliya S."/>
            <person name="Dacks J."/>
            <person name="Roger A.J."/>
        </authorList>
    </citation>
    <scope>NUCLEOTIDE SEQUENCE</scope>
    <source>
        <strain evidence="8">Busselton2</strain>
    </source>
</reference>
<dbReference type="Pfam" id="PF00618">
    <property type="entry name" value="RasGEF_N"/>
    <property type="match status" value="1"/>
</dbReference>
<dbReference type="SUPFAM" id="SSF48366">
    <property type="entry name" value="Ras GEF"/>
    <property type="match status" value="1"/>
</dbReference>
<dbReference type="CDD" id="cd00155">
    <property type="entry name" value="RasGEF"/>
    <property type="match status" value="1"/>
</dbReference>
<dbReference type="Pfam" id="PF00617">
    <property type="entry name" value="RasGEF"/>
    <property type="match status" value="1"/>
</dbReference>
<protein>
    <submittedName>
        <fullName evidence="8">Ras guanine nucleotide exchange factor i-related</fullName>
    </submittedName>
</protein>
<dbReference type="SMART" id="SM01052">
    <property type="entry name" value="CAP_GLY"/>
    <property type="match status" value="1"/>
</dbReference>
<feature type="domain" description="CAP-Gly" evidence="7">
    <location>
        <begin position="23"/>
        <end position="65"/>
    </location>
</feature>
<feature type="compositionally biased region" description="Basic residues" evidence="4">
    <location>
        <begin position="77"/>
        <end position="92"/>
    </location>
</feature>
<feature type="domain" description="N-terminal Ras-GEF" evidence="6">
    <location>
        <begin position="712"/>
        <end position="833"/>
    </location>
</feature>
<dbReference type="CDD" id="cd06224">
    <property type="entry name" value="REM"/>
    <property type="match status" value="1"/>
</dbReference>
<evidence type="ECO:0000259" key="6">
    <source>
        <dbReference type="PROSITE" id="PS50212"/>
    </source>
</evidence>
<keyword evidence="3" id="KW-0175">Coiled coil</keyword>
<evidence type="ECO:0000256" key="2">
    <source>
        <dbReference type="PROSITE-ProRule" id="PRU00168"/>
    </source>
</evidence>
<dbReference type="PANTHER" id="PTHR23113">
    <property type="entry name" value="GUANINE NUCLEOTIDE EXCHANGE FACTOR"/>
    <property type="match status" value="1"/>
</dbReference>
<dbReference type="InterPro" id="IPR036964">
    <property type="entry name" value="RASGEF_cat_dom_sf"/>
</dbReference>
<dbReference type="AlphaFoldDB" id="A0AAV7ZJH4"/>
<dbReference type="PROSITE" id="PS50245">
    <property type="entry name" value="CAP_GLY_2"/>
    <property type="match status" value="1"/>
</dbReference>
<dbReference type="SMART" id="SM00147">
    <property type="entry name" value="RasGEF"/>
    <property type="match status" value="1"/>
</dbReference>
<feature type="region of interest" description="Disordered" evidence="4">
    <location>
        <begin position="75"/>
        <end position="94"/>
    </location>
</feature>
<dbReference type="SUPFAM" id="SSF74924">
    <property type="entry name" value="Cap-Gly domain"/>
    <property type="match status" value="1"/>
</dbReference>
<evidence type="ECO:0000313" key="8">
    <source>
        <dbReference type="EMBL" id="KAJ3441395.1"/>
    </source>
</evidence>
<evidence type="ECO:0000256" key="4">
    <source>
        <dbReference type="SAM" id="MobiDB-lite"/>
    </source>
</evidence>
<dbReference type="InterPro" id="IPR001895">
    <property type="entry name" value="RASGEF_cat_dom"/>
</dbReference>
<evidence type="ECO:0000259" key="7">
    <source>
        <dbReference type="PROSITE" id="PS50245"/>
    </source>
</evidence>
<evidence type="ECO:0000313" key="9">
    <source>
        <dbReference type="Proteomes" id="UP001146793"/>
    </source>
</evidence>
<keyword evidence="1 2" id="KW-0344">Guanine-nucleotide releasing factor</keyword>
<proteinExistence type="predicted"/>